<dbReference type="Pfam" id="PF00561">
    <property type="entry name" value="Abhydrolase_1"/>
    <property type="match status" value="1"/>
</dbReference>
<dbReference type="Gene3D" id="3.40.50.1820">
    <property type="entry name" value="alpha/beta hydrolase"/>
    <property type="match status" value="1"/>
</dbReference>
<dbReference type="EMBL" id="KN818259">
    <property type="protein sequence ID" value="KIL63455.1"/>
    <property type="molecule type" value="Genomic_DNA"/>
</dbReference>
<dbReference type="HOGENOM" id="CLU_013364_5_2_1"/>
<gene>
    <name evidence="6" type="ORF">M378DRAFT_187035</name>
</gene>
<sequence length="597" mass="64283">MYNFLILGFFLPLGSAFLNRPALPGVYNAYEHIPKRGPVMNSKRATDPEHIWQDIHSSQKLQWQDCYPDNSVKFQCARLLVPLNYSAPFSSSNQASIALIRTPSAYPQNSTGYKGPILFNPGGPGGSGVQFVLEVAPIFRAILGNAFDLIGFDPRGVSRSLPAVSFFNSSADRDVFLARLSAYSVINASTNSIAEGVAGAHIIGALAEATNTGGYLDNINTEFTARDMLTITQAHGRDKLQYWGFSYGSVLGATFAALFPDKVERLIIDGVDDAENYYTTAWLTNLLDTDKVMQTFFDGCFAAGPSKCAFYASSPEAISQNLQQIYKSVASRPIFVVSNSTSSYGVVDYSVVRISVFSALYQPYALFAPLAQSLAALSKGDGRAIWDLTQSGGPGDISIDPEIAIICNDGNSIPGTVEDAESYFNDLQKISQFADSWASIRLLCSGWPALPKHFRGPFTVNTSFPLLVIGNTAVSCRLNLPASLNENIYSAKKMSAGFAGSVVLTQDSPGHSSLAAPSTCTAKYVRAYFENGTLPQEGTVCPVLGSPFSVSNSGTNGTGATSVNARDAPLIERSLEDVALVDALMKMSRSHPLRNFW</sequence>
<accession>A0A0C2SJT3</accession>
<keyword evidence="3" id="KW-0732">Signal</keyword>
<evidence type="ECO:0000259" key="4">
    <source>
        <dbReference type="Pfam" id="PF00561"/>
    </source>
</evidence>
<dbReference type="OrthoDB" id="425534at2759"/>
<feature type="signal peptide" evidence="3">
    <location>
        <begin position="1"/>
        <end position="16"/>
    </location>
</feature>
<dbReference type="PANTHER" id="PTHR43248:SF25">
    <property type="entry name" value="AB HYDROLASE-1 DOMAIN-CONTAINING PROTEIN-RELATED"/>
    <property type="match status" value="1"/>
</dbReference>
<protein>
    <recommendedName>
        <fullName evidence="8">AB hydrolase-1 domain-containing protein</fullName>
    </recommendedName>
</protein>
<dbReference type="Pfam" id="PF08386">
    <property type="entry name" value="Abhydrolase_4"/>
    <property type="match status" value="1"/>
</dbReference>
<proteinExistence type="inferred from homology"/>
<dbReference type="SUPFAM" id="SSF53474">
    <property type="entry name" value="alpha/beta-Hydrolases"/>
    <property type="match status" value="1"/>
</dbReference>
<feature type="domain" description="Peptidase S33 tripeptidyl aminopeptidase-like C-terminal" evidence="5">
    <location>
        <begin position="433"/>
        <end position="541"/>
    </location>
</feature>
<reference evidence="6 7" key="1">
    <citation type="submission" date="2014-04" db="EMBL/GenBank/DDBJ databases">
        <title>Evolutionary Origins and Diversification of the Mycorrhizal Mutualists.</title>
        <authorList>
            <consortium name="DOE Joint Genome Institute"/>
            <consortium name="Mycorrhizal Genomics Consortium"/>
            <person name="Kohler A."/>
            <person name="Kuo A."/>
            <person name="Nagy L.G."/>
            <person name="Floudas D."/>
            <person name="Copeland A."/>
            <person name="Barry K.W."/>
            <person name="Cichocki N."/>
            <person name="Veneault-Fourrey C."/>
            <person name="LaButti K."/>
            <person name="Lindquist E.A."/>
            <person name="Lipzen A."/>
            <person name="Lundell T."/>
            <person name="Morin E."/>
            <person name="Murat C."/>
            <person name="Riley R."/>
            <person name="Ohm R."/>
            <person name="Sun H."/>
            <person name="Tunlid A."/>
            <person name="Henrissat B."/>
            <person name="Grigoriev I.V."/>
            <person name="Hibbett D.S."/>
            <person name="Martin F."/>
        </authorList>
    </citation>
    <scope>NUCLEOTIDE SEQUENCE [LARGE SCALE GENOMIC DNA]</scope>
    <source>
        <strain evidence="6 7">Koide BX008</strain>
    </source>
</reference>
<evidence type="ECO:0000259" key="5">
    <source>
        <dbReference type="Pfam" id="PF08386"/>
    </source>
</evidence>
<keyword evidence="2" id="KW-0378">Hydrolase</keyword>
<evidence type="ECO:0000256" key="1">
    <source>
        <dbReference type="ARBA" id="ARBA00010088"/>
    </source>
</evidence>
<feature type="chain" id="PRO_5002171955" description="AB hydrolase-1 domain-containing protein" evidence="3">
    <location>
        <begin position="17"/>
        <end position="597"/>
    </location>
</feature>
<dbReference type="InterPro" id="IPR029058">
    <property type="entry name" value="AB_hydrolase_fold"/>
</dbReference>
<dbReference type="InParanoid" id="A0A0C2SJT3"/>
<dbReference type="PANTHER" id="PTHR43248">
    <property type="entry name" value="2-SUCCINYL-6-HYDROXY-2,4-CYCLOHEXADIENE-1-CARBOXYLATE SYNTHASE"/>
    <property type="match status" value="1"/>
</dbReference>
<evidence type="ECO:0000256" key="3">
    <source>
        <dbReference type="SAM" id="SignalP"/>
    </source>
</evidence>
<evidence type="ECO:0000313" key="7">
    <source>
        <dbReference type="Proteomes" id="UP000054549"/>
    </source>
</evidence>
<dbReference type="InterPro" id="IPR000073">
    <property type="entry name" value="AB_hydrolase_1"/>
</dbReference>
<comment type="similarity">
    <text evidence="1">Belongs to the peptidase S33 family.</text>
</comment>
<evidence type="ECO:0008006" key="8">
    <source>
        <dbReference type="Google" id="ProtNLM"/>
    </source>
</evidence>
<dbReference type="AlphaFoldDB" id="A0A0C2SJT3"/>
<keyword evidence="7" id="KW-1185">Reference proteome</keyword>
<evidence type="ECO:0000256" key="2">
    <source>
        <dbReference type="ARBA" id="ARBA00022801"/>
    </source>
</evidence>
<dbReference type="InterPro" id="IPR051601">
    <property type="entry name" value="Serine_prot/Carboxylest_S33"/>
</dbReference>
<organism evidence="6 7">
    <name type="scientific">Amanita muscaria (strain Koide BX008)</name>
    <dbReference type="NCBI Taxonomy" id="946122"/>
    <lineage>
        <taxon>Eukaryota</taxon>
        <taxon>Fungi</taxon>
        <taxon>Dikarya</taxon>
        <taxon>Basidiomycota</taxon>
        <taxon>Agaricomycotina</taxon>
        <taxon>Agaricomycetes</taxon>
        <taxon>Agaricomycetidae</taxon>
        <taxon>Agaricales</taxon>
        <taxon>Pluteineae</taxon>
        <taxon>Amanitaceae</taxon>
        <taxon>Amanita</taxon>
    </lineage>
</organism>
<dbReference type="Proteomes" id="UP000054549">
    <property type="component" value="Unassembled WGS sequence"/>
</dbReference>
<dbReference type="InterPro" id="IPR013595">
    <property type="entry name" value="Pept_S33_TAP-like_C"/>
</dbReference>
<evidence type="ECO:0000313" key="6">
    <source>
        <dbReference type="EMBL" id="KIL63455.1"/>
    </source>
</evidence>
<name>A0A0C2SJT3_AMAMK</name>
<dbReference type="STRING" id="946122.A0A0C2SJT3"/>
<feature type="domain" description="AB hydrolase-1" evidence="4">
    <location>
        <begin position="116"/>
        <end position="303"/>
    </location>
</feature>
<dbReference type="GO" id="GO:0016787">
    <property type="term" value="F:hydrolase activity"/>
    <property type="evidence" value="ECO:0007669"/>
    <property type="project" value="UniProtKB-KW"/>
</dbReference>